<organism evidence="2 3">
    <name type="scientific">Adineta steineri</name>
    <dbReference type="NCBI Taxonomy" id="433720"/>
    <lineage>
        <taxon>Eukaryota</taxon>
        <taxon>Metazoa</taxon>
        <taxon>Spiralia</taxon>
        <taxon>Gnathifera</taxon>
        <taxon>Rotifera</taxon>
        <taxon>Eurotatoria</taxon>
        <taxon>Bdelloidea</taxon>
        <taxon>Adinetida</taxon>
        <taxon>Adinetidae</taxon>
        <taxon>Adineta</taxon>
    </lineage>
</organism>
<accession>A0A820HV56</accession>
<dbReference type="EMBL" id="CAJOAZ010015940">
    <property type="protein sequence ID" value="CAF4299063.1"/>
    <property type="molecule type" value="Genomic_DNA"/>
</dbReference>
<protein>
    <submittedName>
        <fullName evidence="2">Uncharacterized protein</fullName>
    </submittedName>
</protein>
<proteinExistence type="predicted"/>
<evidence type="ECO:0000313" key="2">
    <source>
        <dbReference type="EMBL" id="CAF4299063.1"/>
    </source>
</evidence>
<feature type="non-terminal residue" evidence="2">
    <location>
        <position position="1"/>
    </location>
</feature>
<feature type="region of interest" description="Disordered" evidence="1">
    <location>
        <begin position="16"/>
        <end position="49"/>
    </location>
</feature>
<dbReference type="Proteomes" id="UP000663844">
    <property type="component" value="Unassembled WGS sequence"/>
</dbReference>
<evidence type="ECO:0000256" key="1">
    <source>
        <dbReference type="SAM" id="MobiDB-lite"/>
    </source>
</evidence>
<comment type="caution">
    <text evidence="2">The sequence shown here is derived from an EMBL/GenBank/DDBJ whole genome shotgun (WGS) entry which is preliminary data.</text>
</comment>
<dbReference type="AlphaFoldDB" id="A0A820HV56"/>
<feature type="non-terminal residue" evidence="2">
    <location>
        <position position="160"/>
    </location>
</feature>
<sequence length="160" mass="17904">ILQVLTASDKAAAAAVAADKPSPLAPAESDAQEFPATPISRPQTPPEAITTEVPLTPVSEYTPSVEPKEKTKKSFLIKMRLIGRIVLEYLIDLFNRHSRDYREVSRKLSEMKSEEKINQHEERIRAQTTVATASVVNLNRMDHIDQFNDAIRTRTPSQPV</sequence>
<gene>
    <name evidence="2" type="ORF">OXD698_LOCUS45992</name>
</gene>
<name>A0A820HV56_9BILA</name>
<reference evidence="2" key="1">
    <citation type="submission" date="2021-02" db="EMBL/GenBank/DDBJ databases">
        <authorList>
            <person name="Nowell W R."/>
        </authorList>
    </citation>
    <scope>NUCLEOTIDE SEQUENCE</scope>
</reference>
<evidence type="ECO:0000313" key="3">
    <source>
        <dbReference type="Proteomes" id="UP000663844"/>
    </source>
</evidence>